<dbReference type="VEuPathDB" id="FungiDB:ASPFODRAFT_75219"/>
<accession>A0A146FG78</accession>
<organism evidence="2 3">
    <name type="scientific">Aspergillus kawachii</name>
    <name type="common">White koji mold</name>
    <name type="synonym">Aspergillus awamori var. kawachi</name>
    <dbReference type="NCBI Taxonomy" id="1069201"/>
    <lineage>
        <taxon>Eukaryota</taxon>
        <taxon>Fungi</taxon>
        <taxon>Dikarya</taxon>
        <taxon>Ascomycota</taxon>
        <taxon>Pezizomycotina</taxon>
        <taxon>Eurotiomycetes</taxon>
        <taxon>Eurotiomycetidae</taxon>
        <taxon>Eurotiales</taxon>
        <taxon>Aspergillaceae</taxon>
        <taxon>Aspergillus</taxon>
        <taxon>Aspergillus subgen. Circumdati</taxon>
    </lineage>
</organism>
<dbReference type="Proteomes" id="UP000075230">
    <property type="component" value="Unassembled WGS sequence"/>
</dbReference>
<evidence type="ECO:0000313" key="2">
    <source>
        <dbReference type="EMBL" id="GAT24905.1"/>
    </source>
</evidence>
<evidence type="ECO:0000313" key="3">
    <source>
        <dbReference type="Proteomes" id="UP000075230"/>
    </source>
</evidence>
<feature type="compositionally biased region" description="Polar residues" evidence="1">
    <location>
        <begin position="1"/>
        <end position="25"/>
    </location>
</feature>
<dbReference type="AlphaFoldDB" id="A0A146FG78"/>
<gene>
    <name evidence="2" type="ORF">RIB2604_01807390</name>
</gene>
<sequence>MPEAPNNSPFSRASRGSSFAPSTTHPLRAPLLTDYADLNTGHQGQTPSYSTTPTIFFNTTAPNSNHGDVQVHTDHQIFWPSDGPAMYLAPPMPATIPGTMQSNTHDHPHPYTDMYQFSTSIAPEAYFGSFENVDHAIVGVGSLDPGFGSIPQMQGNISEPRAEKPLDKLVDNVRGRVAHIPGLSDGQETWRDMCEPFMKTPKPTSVQSVSSGSTATITCLNIGGGLITARIWQRGVTEGSIFLVVSGWPSMTFGEVPGCEGELIERWEWERERLAGSR</sequence>
<evidence type="ECO:0000256" key="1">
    <source>
        <dbReference type="SAM" id="MobiDB-lite"/>
    </source>
</evidence>
<proteinExistence type="predicted"/>
<reference evidence="2 3" key="1">
    <citation type="journal article" date="2016" name="DNA Res.">
        <title>Genome sequence of Aspergillus luchuensis NBRC 4314.</title>
        <authorList>
            <person name="Yamada O."/>
            <person name="Machida M."/>
            <person name="Hosoyama A."/>
            <person name="Goto M."/>
            <person name="Takahashi T."/>
            <person name="Futagami T."/>
            <person name="Yamagata Y."/>
            <person name="Takeuchi M."/>
            <person name="Kobayashi T."/>
            <person name="Koike H."/>
            <person name="Abe K."/>
            <person name="Asai K."/>
            <person name="Arita M."/>
            <person name="Fujita N."/>
            <person name="Fukuda K."/>
            <person name="Higa K."/>
            <person name="Horikawa H."/>
            <person name="Ishikawa T."/>
            <person name="Jinno K."/>
            <person name="Kato Y."/>
            <person name="Kirimura K."/>
            <person name="Mizutani O."/>
            <person name="Nakasone K."/>
            <person name="Sano M."/>
            <person name="Shiraishi Y."/>
            <person name="Tsukahara M."/>
            <person name="Gomi K."/>
        </authorList>
    </citation>
    <scope>NUCLEOTIDE SEQUENCE [LARGE SCALE GENOMIC DNA]</scope>
    <source>
        <strain evidence="2 3">RIB 2604</strain>
    </source>
</reference>
<dbReference type="EMBL" id="BCWF01000018">
    <property type="protein sequence ID" value="GAT24905.1"/>
    <property type="molecule type" value="Genomic_DNA"/>
</dbReference>
<feature type="region of interest" description="Disordered" evidence="1">
    <location>
        <begin position="1"/>
        <end position="26"/>
    </location>
</feature>
<comment type="caution">
    <text evidence="2">The sequence shown here is derived from an EMBL/GenBank/DDBJ whole genome shotgun (WGS) entry which is preliminary data.</text>
</comment>
<reference evidence="3" key="2">
    <citation type="submission" date="2016-02" db="EMBL/GenBank/DDBJ databases">
        <title>Genome sequencing of Aspergillus luchuensis NBRC 4314.</title>
        <authorList>
            <person name="Yamada O."/>
        </authorList>
    </citation>
    <scope>NUCLEOTIDE SEQUENCE [LARGE SCALE GENOMIC DNA]</scope>
    <source>
        <strain evidence="3">RIB 2604</strain>
    </source>
</reference>
<name>A0A146FG78_ASPKA</name>
<protein>
    <submittedName>
        <fullName evidence="2">Uncharacterized protein</fullName>
    </submittedName>
</protein>